<sequence>MDEKLTTELELDASTEEVSTTVAVGREAGLVKELLSTEMELDCVVVASTVFKAGKSLSVRASAPQAMYSKD</sequence>
<keyword evidence="2" id="KW-1185">Reference proteome</keyword>
<accession>A0A162W337</accession>
<evidence type="ECO:0000313" key="2">
    <source>
        <dbReference type="Proteomes" id="UP000076837"/>
    </source>
</evidence>
<comment type="caution">
    <text evidence="1">The sequence shown here is derived from an EMBL/GenBank/DDBJ whole genome shotgun (WGS) entry which is preliminary data.</text>
</comment>
<protein>
    <submittedName>
        <fullName evidence="1">Uncharacterized protein</fullName>
    </submittedName>
</protein>
<evidence type="ECO:0000313" key="1">
    <source>
        <dbReference type="EMBL" id="KZM18760.1"/>
    </source>
</evidence>
<dbReference type="Proteomes" id="UP000076837">
    <property type="component" value="Unassembled WGS sequence"/>
</dbReference>
<organism evidence="1 2">
    <name type="scientific">Didymella rabiei</name>
    <name type="common">Chickpea ascochyta blight fungus</name>
    <name type="synonym">Mycosphaerella rabiei</name>
    <dbReference type="NCBI Taxonomy" id="5454"/>
    <lineage>
        <taxon>Eukaryota</taxon>
        <taxon>Fungi</taxon>
        <taxon>Dikarya</taxon>
        <taxon>Ascomycota</taxon>
        <taxon>Pezizomycotina</taxon>
        <taxon>Dothideomycetes</taxon>
        <taxon>Pleosporomycetidae</taxon>
        <taxon>Pleosporales</taxon>
        <taxon>Pleosporineae</taxon>
        <taxon>Didymellaceae</taxon>
        <taxon>Ascochyta</taxon>
    </lineage>
</organism>
<dbReference type="OrthoDB" id="3791575at2759"/>
<reference evidence="1 2" key="1">
    <citation type="journal article" date="2016" name="Sci. Rep.">
        <title>Draft genome sequencing and secretome analysis of fungal phytopathogen Ascochyta rabiei provides insight into the necrotrophic effector repertoire.</title>
        <authorList>
            <person name="Verma S."/>
            <person name="Gazara R.K."/>
            <person name="Nizam S."/>
            <person name="Parween S."/>
            <person name="Chattopadhyay D."/>
            <person name="Verma P.K."/>
        </authorList>
    </citation>
    <scope>NUCLEOTIDE SEQUENCE [LARGE SCALE GENOMIC DNA]</scope>
    <source>
        <strain evidence="1 2">ArDII</strain>
    </source>
</reference>
<dbReference type="EMBL" id="JYNV01000322">
    <property type="protein sequence ID" value="KZM18760.1"/>
    <property type="molecule type" value="Genomic_DNA"/>
</dbReference>
<proteinExistence type="predicted"/>
<name>A0A162W337_DIDRA</name>
<dbReference type="AlphaFoldDB" id="A0A162W337"/>
<gene>
    <name evidence="1" type="ORF">ST47_g10017</name>
</gene>